<comment type="caution">
    <text evidence="1">The sequence shown here is derived from an EMBL/GenBank/DDBJ whole genome shotgun (WGS) entry which is preliminary data.</text>
</comment>
<dbReference type="EMBL" id="JACJFN010000006">
    <property type="protein sequence ID" value="MBB1521369.1"/>
    <property type="molecule type" value="Genomic_DNA"/>
</dbReference>
<organism evidence="1 2">
    <name type="scientific">Aquipseudomonas guryensis</name>
    <dbReference type="NCBI Taxonomy" id="2759165"/>
    <lineage>
        <taxon>Bacteria</taxon>
        <taxon>Pseudomonadati</taxon>
        <taxon>Pseudomonadota</taxon>
        <taxon>Gammaproteobacteria</taxon>
        <taxon>Pseudomonadales</taxon>
        <taxon>Pseudomonadaceae</taxon>
        <taxon>Aquipseudomonas</taxon>
    </lineage>
</organism>
<dbReference type="InterPro" id="IPR025630">
    <property type="entry name" value="DUF4288"/>
</dbReference>
<proteinExistence type="predicted"/>
<dbReference type="RefSeq" id="WP_182835303.1">
    <property type="nucleotide sequence ID" value="NZ_JACJFN010000006.1"/>
</dbReference>
<evidence type="ECO:0000313" key="2">
    <source>
        <dbReference type="Proteomes" id="UP000581189"/>
    </source>
</evidence>
<evidence type="ECO:0000313" key="1">
    <source>
        <dbReference type="EMBL" id="MBB1521369.1"/>
    </source>
</evidence>
<name>A0A7W4DEX1_9GAMM</name>
<dbReference type="AlphaFoldDB" id="A0A7W4DEX1"/>
<protein>
    <submittedName>
        <fullName evidence="1">DUF4288 domain-containing protein</fullName>
    </submittedName>
</protein>
<dbReference type="Proteomes" id="UP000581189">
    <property type="component" value="Unassembled WGS sequence"/>
</dbReference>
<gene>
    <name evidence="1" type="ORF">H3H45_19175</name>
</gene>
<reference evidence="1 2" key="1">
    <citation type="submission" date="2020-08" db="EMBL/GenBank/DDBJ databases">
        <authorList>
            <person name="Kim C.M."/>
        </authorList>
    </citation>
    <scope>NUCLEOTIDE SEQUENCE [LARGE SCALE GENOMIC DNA]</scope>
    <source>
        <strain evidence="1 2">SR9</strain>
    </source>
</reference>
<accession>A0A7W4DEX1</accession>
<dbReference type="Pfam" id="PF14119">
    <property type="entry name" value="DUF4288"/>
    <property type="match status" value="1"/>
</dbReference>
<keyword evidence="2" id="KW-1185">Reference proteome</keyword>
<sequence length="106" mass="12619">MAWYAIRSIYHFGTKADGTNIFEERTVCFEAETPDEAHEKAAYESQQYAEDNEFIAHNEQVAYKQDGENLIDGYELWSELFESRESLSEFWINRYEKYTYHPEPQA</sequence>